<dbReference type="RefSeq" id="WP_348759592.1">
    <property type="nucleotide sequence ID" value="NZ_OZ026884.1"/>
</dbReference>
<evidence type="ECO:0008006" key="3">
    <source>
        <dbReference type="Google" id="ProtNLM"/>
    </source>
</evidence>
<protein>
    <recommendedName>
        <fullName evidence="3">DUF3240 domain-containing protein</fullName>
    </recommendedName>
</protein>
<dbReference type="Pfam" id="PF11582">
    <property type="entry name" value="DUF3240"/>
    <property type="match status" value="1"/>
</dbReference>
<organism evidence="1 2">
    <name type="scientific">Candidatus Methylocalor cossyra</name>
    <dbReference type="NCBI Taxonomy" id="3108543"/>
    <lineage>
        <taxon>Bacteria</taxon>
        <taxon>Pseudomonadati</taxon>
        <taxon>Pseudomonadota</taxon>
        <taxon>Gammaproteobacteria</taxon>
        <taxon>Methylococcales</taxon>
        <taxon>Methylococcaceae</taxon>
        <taxon>Candidatus Methylocalor</taxon>
    </lineage>
</organism>
<evidence type="ECO:0000313" key="2">
    <source>
        <dbReference type="Proteomes" id="UP001497493"/>
    </source>
</evidence>
<dbReference type="Gene3D" id="3.30.70.120">
    <property type="match status" value="1"/>
</dbReference>
<gene>
    <name evidence="1" type="ORF">MECH1_V1_1303</name>
</gene>
<dbReference type="EMBL" id="OZ026884">
    <property type="protein sequence ID" value="CAL1240079.1"/>
    <property type="molecule type" value="Genomic_DNA"/>
</dbReference>
<evidence type="ECO:0000313" key="1">
    <source>
        <dbReference type="EMBL" id="CAL1240079.1"/>
    </source>
</evidence>
<name>A0ABM9NHI3_9GAMM</name>
<reference evidence="1 2" key="1">
    <citation type="submission" date="2024-04" db="EMBL/GenBank/DDBJ databases">
        <authorList>
            <person name="Cremers G."/>
        </authorList>
    </citation>
    <scope>NUCLEOTIDE SEQUENCE [LARGE SCALE GENOMIC DNA]</scope>
    <source>
        <strain evidence="1">MeCH1-AG</strain>
    </source>
</reference>
<dbReference type="InterPro" id="IPR015867">
    <property type="entry name" value="N-reg_PII/ATP_PRibTrfase_C"/>
</dbReference>
<sequence>MTACCLFALTAPPSLEEPILDWLLRTKPQLGFSSYCLHGHSSRIEGLTLAEQVSGRKQQVRFEMYLPEGEVATLIEDLKASFAGAGLHYWVIPLREAGRV</sequence>
<dbReference type="Proteomes" id="UP001497493">
    <property type="component" value="Chromosome"/>
</dbReference>
<accession>A0ABM9NHI3</accession>
<proteinExistence type="predicted"/>
<dbReference type="InterPro" id="IPR021634">
    <property type="entry name" value="DUF3240"/>
</dbReference>
<keyword evidence="2" id="KW-1185">Reference proteome</keyword>